<dbReference type="GO" id="GO:0048788">
    <property type="term" value="C:cytoskeleton of presynaptic active zone"/>
    <property type="evidence" value="ECO:0007669"/>
    <property type="project" value="TreeGrafter"/>
</dbReference>
<gene>
    <name evidence="2" type="ORF">MONAX_5E031472</name>
</gene>
<evidence type="ECO:0000313" key="3">
    <source>
        <dbReference type="Proteomes" id="UP000335636"/>
    </source>
</evidence>
<feature type="non-terminal residue" evidence="2">
    <location>
        <position position="81"/>
    </location>
</feature>
<dbReference type="GO" id="GO:0098978">
    <property type="term" value="C:glutamatergic synapse"/>
    <property type="evidence" value="ECO:0007669"/>
    <property type="project" value="TreeGrafter"/>
</dbReference>
<protein>
    <recommendedName>
        <fullName evidence="4">RabBD domain-containing protein</fullName>
    </recommendedName>
</protein>
<dbReference type="AlphaFoldDB" id="A0A5E4CW91"/>
<organism evidence="2 3">
    <name type="scientific">Marmota monax</name>
    <name type="common">Woodchuck</name>
    <dbReference type="NCBI Taxonomy" id="9995"/>
    <lineage>
        <taxon>Eukaryota</taxon>
        <taxon>Metazoa</taxon>
        <taxon>Chordata</taxon>
        <taxon>Craniata</taxon>
        <taxon>Vertebrata</taxon>
        <taxon>Euteleostomi</taxon>
        <taxon>Mammalia</taxon>
        <taxon>Eutheria</taxon>
        <taxon>Euarchontoglires</taxon>
        <taxon>Glires</taxon>
        <taxon>Rodentia</taxon>
        <taxon>Sciuromorpha</taxon>
        <taxon>Sciuridae</taxon>
        <taxon>Xerinae</taxon>
        <taxon>Marmotini</taxon>
        <taxon>Marmota</taxon>
    </lineage>
</organism>
<evidence type="ECO:0000313" key="2">
    <source>
        <dbReference type="EMBL" id="VTJ85429.1"/>
    </source>
</evidence>
<evidence type="ECO:0000256" key="1">
    <source>
        <dbReference type="SAM" id="MobiDB-lite"/>
    </source>
</evidence>
<name>A0A5E4CW91_MARMO</name>
<evidence type="ECO:0008006" key="4">
    <source>
        <dbReference type="Google" id="ProtNLM"/>
    </source>
</evidence>
<dbReference type="GO" id="GO:0098982">
    <property type="term" value="C:GABA-ergic synapse"/>
    <property type="evidence" value="ECO:0007669"/>
    <property type="project" value="TreeGrafter"/>
</dbReference>
<dbReference type="InterPro" id="IPR052098">
    <property type="entry name" value="Presynaptic_Scaffold_Bsn/Pclo"/>
</dbReference>
<dbReference type="EMBL" id="CABDUW010002098">
    <property type="protein sequence ID" value="VTJ85429.1"/>
    <property type="molecule type" value="Genomic_DNA"/>
</dbReference>
<reference evidence="2" key="1">
    <citation type="submission" date="2019-04" db="EMBL/GenBank/DDBJ databases">
        <authorList>
            <person name="Alioto T."/>
            <person name="Alioto T."/>
        </authorList>
    </citation>
    <scope>NUCLEOTIDE SEQUENCE [LARGE SCALE GENOMIC DNA]</scope>
</reference>
<feature type="compositionally biased region" description="Low complexity" evidence="1">
    <location>
        <begin position="1"/>
        <end position="20"/>
    </location>
</feature>
<dbReference type="GO" id="GO:0098882">
    <property type="term" value="F:structural constituent of presynaptic active zone"/>
    <property type="evidence" value="ECO:0007669"/>
    <property type="project" value="TreeGrafter"/>
</dbReference>
<dbReference type="GO" id="GO:1904071">
    <property type="term" value="P:presynaptic active zone assembly"/>
    <property type="evidence" value="ECO:0007669"/>
    <property type="project" value="TreeGrafter"/>
</dbReference>
<proteinExistence type="predicted"/>
<dbReference type="GO" id="GO:0030424">
    <property type="term" value="C:axon"/>
    <property type="evidence" value="ECO:0007669"/>
    <property type="project" value="TreeGrafter"/>
</dbReference>
<accession>A0A5E4CW91</accession>
<dbReference type="PANTHER" id="PTHR14113:SF6">
    <property type="entry name" value="PROTEIN PICCOLO"/>
    <property type="match status" value="1"/>
</dbReference>
<sequence>MGNEASLEGEGLPEGLAAAAAGGGAGGAGTPLHTVIPAGMEADLSQLSEEERRQIAAVMSRAQGLPKGSVPPAAAESPSMH</sequence>
<feature type="region of interest" description="Disordered" evidence="1">
    <location>
        <begin position="1"/>
        <end position="34"/>
    </location>
</feature>
<dbReference type="Proteomes" id="UP000335636">
    <property type="component" value="Unassembled WGS sequence"/>
</dbReference>
<dbReference type="GO" id="GO:0035418">
    <property type="term" value="P:protein localization to synapse"/>
    <property type="evidence" value="ECO:0007669"/>
    <property type="project" value="TreeGrafter"/>
</dbReference>
<dbReference type="PANTHER" id="PTHR14113">
    <property type="entry name" value="PICCOLO/BASSOON"/>
    <property type="match status" value="1"/>
</dbReference>
<keyword evidence="3" id="KW-1185">Reference proteome</keyword>
<feature type="region of interest" description="Disordered" evidence="1">
    <location>
        <begin position="60"/>
        <end position="81"/>
    </location>
</feature>
<comment type="caution">
    <text evidence="2">The sequence shown here is derived from an EMBL/GenBank/DDBJ whole genome shotgun (WGS) entry which is preliminary data.</text>
</comment>